<accession>A0ABR9MK52</accession>
<gene>
    <name evidence="4" type="ORF">H4W80_011574</name>
</gene>
<dbReference type="InterPro" id="IPR003658">
    <property type="entry name" value="Anti-sigma_ant"/>
</dbReference>
<dbReference type="RefSeq" id="WP_192792690.1">
    <property type="nucleotide sequence ID" value="NZ_JADBEK010000001.1"/>
</dbReference>
<dbReference type="InterPro" id="IPR036513">
    <property type="entry name" value="STAS_dom_sf"/>
</dbReference>
<dbReference type="PROSITE" id="PS50801">
    <property type="entry name" value="STAS"/>
    <property type="match status" value="1"/>
</dbReference>
<dbReference type="CDD" id="cd07043">
    <property type="entry name" value="STAS_anti-anti-sigma_factors"/>
    <property type="match status" value="1"/>
</dbReference>
<name>A0ABR9MK52_9ACTN</name>
<dbReference type="Pfam" id="PF01740">
    <property type="entry name" value="STAS"/>
    <property type="match status" value="1"/>
</dbReference>
<evidence type="ECO:0000313" key="4">
    <source>
        <dbReference type="EMBL" id="MBE1593316.1"/>
    </source>
</evidence>
<dbReference type="EMBL" id="JADBEK010000001">
    <property type="protein sequence ID" value="MBE1593316.1"/>
    <property type="molecule type" value="Genomic_DNA"/>
</dbReference>
<comment type="similarity">
    <text evidence="1 2">Belongs to the anti-sigma-factor antagonist family.</text>
</comment>
<evidence type="ECO:0000259" key="3">
    <source>
        <dbReference type="PROSITE" id="PS50801"/>
    </source>
</evidence>
<evidence type="ECO:0000256" key="2">
    <source>
        <dbReference type="RuleBase" id="RU003749"/>
    </source>
</evidence>
<evidence type="ECO:0000256" key="1">
    <source>
        <dbReference type="ARBA" id="ARBA00009013"/>
    </source>
</evidence>
<evidence type="ECO:0000313" key="5">
    <source>
        <dbReference type="Proteomes" id="UP000633509"/>
    </source>
</evidence>
<dbReference type="PANTHER" id="PTHR33495">
    <property type="entry name" value="ANTI-SIGMA FACTOR ANTAGONIST TM_1081-RELATED-RELATED"/>
    <property type="match status" value="1"/>
</dbReference>
<dbReference type="Gene3D" id="3.30.750.24">
    <property type="entry name" value="STAS domain"/>
    <property type="match status" value="1"/>
</dbReference>
<proteinExistence type="inferred from homology"/>
<dbReference type="SUPFAM" id="SSF52091">
    <property type="entry name" value="SpoIIaa-like"/>
    <property type="match status" value="1"/>
</dbReference>
<dbReference type="InterPro" id="IPR002645">
    <property type="entry name" value="STAS_dom"/>
</dbReference>
<reference evidence="4 5" key="1">
    <citation type="submission" date="2020-10" db="EMBL/GenBank/DDBJ databases">
        <title>Sequencing the genomes of 1000 actinobacteria strains.</title>
        <authorList>
            <person name="Klenk H.-P."/>
        </authorList>
    </citation>
    <scope>NUCLEOTIDE SEQUENCE [LARGE SCALE GENOMIC DNA]</scope>
    <source>
        <strain evidence="4 5">DSM 43173</strain>
    </source>
</reference>
<organism evidence="4 5">
    <name type="scientific">Nonomuraea angiospora</name>
    <dbReference type="NCBI Taxonomy" id="46172"/>
    <lineage>
        <taxon>Bacteria</taxon>
        <taxon>Bacillati</taxon>
        <taxon>Actinomycetota</taxon>
        <taxon>Actinomycetes</taxon>
        <taxon>Streptosporangiales</taxon>
        <taxon>Streptosporangiaceae</taxon>
        <taxon>Nonomuraea</taxon>
    </lineage>
</organism>
<sequence length="141" mass="15139">MNADDDDRPGERFTVSIGLHEDFIVARAAGELDYTSAGLLHQQLKDAWAMQPGGLVVDMGGLTFCDSRGVGVLVLLLRQSREQHSPLILSAIPPRLERILTITGLRTAFQVEASVEEAIQVVQAAPKPAATPQQPSEAEPG</sequence>
<dbReference type="PANTHER" id="PTHR33495:SF2">
    <property type="entry name" value="ANTI-SIGMA FACTOR ANTAGONIST TM_1081-RELATED"/>
    <property type="match status" value="1"/>
</dbReference>
<feature type="domain" description="STAS" evidence="3">
    <location>
        <begin position="13"/>
        <end position="122"/>
    </location>
</feature>
<protein>
    <recommendedName>
        <fullName evidence="2">Anti-sigma factor antagonist</fullName>
    </recommendedName>
</protein>
<keyword evidence="5" id="KW-1185">Reference proteome</keyword>
<comment type="caution">
    <text evidence="4">The sequence shown here is derived from an EMBL/GenBank/DDBJ whole genome shotgun (WGS) entry which is preliminary data.</text>
</comment>
<dbReference type="Proteomes" id="UP000633509">
    <property type="component" value="Unassembled WGS sequence"/>
</dbReference>
<dbReference type="NCBIfam" id="TIGR00377">
    <property type="entry name" value="ant_ant_sig"/>
    <property type="match status" value="1"/>
</dbReference>